<dbReference type="EMBL" id="CP044619">
    <property type="protein sequence ID" value="QRD87568.1"/>
    <property type="molecule type" value="Genomic_DNA"/>
</dbReference>
<dbReference type="AlphaFoldDB" id="A0A7U2QWN7"/>
<dbReference type="Proteomes" id="UP000596276">
    <property type="component" value="Chromosome 1"/>
</dbReference>
<reference evidence="2" key="1">
    <citation type="journal article" date="2021" name="G3 (Bethesda)">
        <title>Chromosome assembled and annotated genome sequence of Aspergillus flavus NRRL 3357.</title>
        <authorList>
            <person name="Skerker J.M."/>
            <person name="Pianalto K.M."/>
            <person name="Mondo S.J."/>
            <person name="Yang K."/>
            <person name="Arkin A.P."/>
            <person name="Keller N.P."/>
            <person name="Grigoriev I.V."/>
            <person name="Louise Glass N.L."/>
        </authorList>
    </citation>
    <scope>NUCLEOTIDE SEQUENCE [LARGE SCALE GENOMIC DNA]</scope>
    <source>
        <strain evidence="2">ATCC 200026 / FGSC A1120 / IAM 13836 / NRRL 3357 / JCM 12722 / SRRC 167</strain>
    </source>
</reference>
<gene>
    <name evidence="1" type="ORF">F9C07_551</name>
</gene>
<proteinExistence type="predicted"/>
<sequence length="90" mass="9972">MKAFFYGADARRQLKCSFVQRGLESIRPSAEVGSISKTRNIYCMDQETIPLGMSFDLTLMIAMGGGRHVLPAFNIQECANTGMMGETEML</sequence>
<organism evidence="1 2">
    <name type="scientific">Aspergillus flavus (strain ATCC 200026 / FGSC A1120 / IAM 13836 / NRRL 3357 / JCM 12722 / SRRC 167)</name>
    <dbReference type="NCBI Taxonomy" id="332952"/>
    <lineage>
        <taxon>Eukaryota</taxon>
        <taxon>Fungi</taxon>
        <taxon>Dikarya</taxon>
        <taxon>Ascomycota</taxon>
        <taxon>Pezizomycotina</taxon>
        <taxon>Eurotiomycetes</taxon>
        <taxon>Eurotiomycetidae</taxon>
        <taxon>Eurotiales</taxon>
        <taxon>Aspergillaceae</taxon>
        <taxon>Aspergillus</taxon>
        <taxon>Aspergillus subgen. Circumdati</taxon>
    </lineage>
</organism>
<name>A0A7U2QWN7_ASPFN</name>
<keyword evidence="2" id="KW-1185">Reference proteome</keyword>
<accession>A0A7U2QWN7</accession>
<evidence type="ECO:0000313" key="1">
    <source>
        <dbReference type="EMBL" id="QRD87568.1"/>
    </source>
</evidence>
<protein>
    <submittedName>
        <fullName evidence="1">Uncharacterized protein</fullName>
    </submittedName>
</protein>
<dbReference type="VEuPathDB" id="FungiDB:F9C07_551"/>
<evidence type="ECO:0000313" key="2">
    <source>
        <dbReference type="Proteomes" id="UP000596276"/>
    </source>
</evidence>